<dbReference type="Pfam" id="PF10722">
    <property type="entry name" value="YbjN"/>
    <property type="match status" value="1"/>
</dbReference>
<protein>
    <submittedName>
        <fullName evidence="1">YbjN domain-containing protein</fullName>
    </submittedName>
</protein>
<organism evidence="1 2">
    <name type="scientific">Dermacoccus abyssi</name>
    <dbReference type="NCBI Taxonomy" id="322596"/>
    <lineage>
        <taxon>Bacteria</taxon>
        <taxon>Bacillati</taxon>
        <taxon>Actinomycetota</taxon>
        <taxon>Actinomycetes</taxon>
        <taxon>Micrococcales</taxon>
        <taxon>Dermacoccaceae</taxon>
        <taxon>Dermacoccus</taxon>
    </lineage>
</organism>
<accession>A0A417Z5R0</accession>
<dbReference type="InterPro" id="IPR019660">
    <property type="entry name" value="Put_sensory_transdc_reg_YbjN"/>
</dbReference>
<evidence type="ECO:0000313" key="1">
    <source>
        <dbReference type="EMBL" id="RHW45709.1"/>
    </source>
</evidence>
<proteinExistence type="predicted"/>
<dbReference type="EMBL" id="QWLM01000008">
    <property type="protein sequence ID" value="RHW45709.1"/>
    <property type="molecule type" value="Genomic_DNA"/>
</dbReference>
<dbReference type="Gene3D" id="3.30.1460.10">
    <property type="match status" value="1"/>
</dbReference>
<sequence>MSTDDLVQAAEVTVREWLEASELEWELGASNGEFVVTLPGEKKLKTVTSLVVGDRTLTAMAFVVRNPDENHEEVYRLLLQRNLRIPGVAYGIDGAGDVYLTGRLPLAGLDGEALDRLLGVMLEASDGIFNEVLSRGFLTSMKKEWHWRTTHGESTRNLEAFRHLLEND</sequence>
<evidence type="ECO:0000313" key="2">
    <source>
        <dbReference type="Proteomes" id="UP000285376"/>
    </source>
</evidence>
<comment type="caution">
    <text evidence="1">The sequence shown here is derived from an EMBL/GenBank/DDBJ whole genome shotgun (WGS) entry which is preliminary data.</text>
</comment>
<dbReference type="Proteomes" id="UP000285376">
    <property type="component" value="Unassembled WGS sequence"/>
</dbReference>
<dbReference type="AlphaFoldDB" id="A0A417Z5R0"/>
<dbReference type="RefSeq" id="WP_118913459.1">
    <property type="nucleotide sequence ID" value="NZ_CBCRVH010000009.1"/>
</dbReference>
<name>A0A417Z5R0_9MICO</name>
<gene>
    <name evidence="1" type="ORF">D1832_08380</name>
</gene>
<reference evidence="1 2" key="1">
    <citation type="submission" date="2018-08" db="EMBL/GenBank/DDBJ databases">
        <title>Whole genome sequence analysis of Dermacoccus abyssi bacteria isolated from Deep Mariana trench Micromonospora spp reveals genes involved in the environmental adaptation and production of secondary metabolites.</title>
        <authorList>
            <person name="Abdel-Mageed W.M."/>
            <person name="Lehri B."/>
            <person name="Nouioui I."/>
            <person name="Goodfellow I."/>
            <person name="Jaspars M."/>
            <person name="Karlyshev A."/>
        </authorList>
    </citation>
    <scope>NUCLEOTIDE SEQUENCE [LARGE SCALE GENOMIC DNA]</scope>
    <source>
        <strain evidence="1 2">MT1.1</strain>
    </source>
</reference>
<dbReference type="SUPFAM" id="SSF69635">
    <property type="entry name" value="Type III secretory system chaperone-like"/>
    <property type="match status" value="1"/>
</dbReference>